<dbReference type="OrthoDB" id="6019768at2759"/>
<keyword evidence="2" id="KW-1185">Reference proteome</keyword>
<comment type="caution">
    <text evidence="1">The sequence shown here is derived from an EMBL/GenBank/DDBJ whole genome shotgun (WGS) entry which is preliminary data.</text>
</comment>
<dbReference type="AlphaFoldDB" id="A0A5N5M292"/>
<proteinExistence type="predicted"/>
<dbReference type="EMBL" id="VFJC01000016">
    <property type="protein sequence ID" value="KAB5549048.1"/>
    <property type="molecule type" value="Genomic_DNA"/>
</dbReference>
<reference evidence="1 2" key="1">
    <citation type="submission" date="2019-06" db="EMBL/GenBank/DDBJ databases">
        <title>A chromosome-scale genome assembly of the striped catfish, Pangasianodon hypophthalmus.</title>
        <authorList>
            <person name="Wen M."/>
            <person name="Zahm M."/>
            <person name="Roques C."/>
            <person name="Cabau C."/>
            <person name="Klopp C."/>
            <person name="Donnadieu C."/>
            <person name="Jouanno E."/>
            <person name="Avarre J.-C."/>
            <person name="Campet M."/>
            <person name="Ha T.T.T."/>
            <person name="Dugue R."/>
            <person name="Lampietro C."/>
            <person name="Louis A."/>
            <person name="Herpin A."/>
            <person name="Echchiki A."/>
            <person name="Berthelot C."/>
            <person name="Parey E."/>
            <person name="Roest-Crollius H."/>
            <person name="Braasch I."/>
            <person name="Postlethwait J."/>
            <person name="Bobe J."/>
            <person name="Montfort J."/>
            <person name="Bouchez O."/>
            <person name="Begum T."/>
            <person name="Schartl M."/>
            <person name="Guiguen Y."/>
        </authorList>
    </citation>
    <scope>NUCLEOTIDE SEQUENCE [LARGE SCALE GENOMIC DNA]</scope>
    <source>
        <strain evidence="1 2">Indonesia</strain>
        <tissue evidence="1">Blood</tissue>
    </source>
</reference>
<name>A0A5N5M292_PANHP</name>
<dbReference type="Proteomes" id="UP000327468">
    <property type="component" value="Chromosome 15"/>
</dbReference>
<protein>
    <submittedName>
        <fullName evidence="1">Uncharacterized protein</fullName>
    </submittedName>
</protein>
<accession>A0A5N5M292</accession>
<sequence length="111" mass="12333">MAESSKSSSSSEMTDAQLIQQLALLGWLKTDSVECKQFLTAVTGMQVAREVLNRLSGQGKVDAYRNECIQSVVDFVRRNPRASERELNAEVEKNVRLFASRVQALDSSPLL</sequence>
<gene>
    <name evidence="1" type="ORF">PHYPO_G00062770</name>
</gene>
<organism evidence="1 2">
    <name type="scientific">Pangasianodon hypophthalmus</name>
    <name type="common">Striped catfish</name>
    <name type="synonym">Helicophagus hypophthalmus</name>
    <dbReference type="NCBI Taxonomy" id="310915"/>
    <lineage>
        <taxon>Eukaryota</taxon>
        <taxon>Metazoa</taxon>
        <taxon>Chordata</taxon>
        <taxon>Craniata</taxon>
        <taxon>Vertebrata</taxon>
        <taxon>Euteleostomi</taxon>
        <taxon>Actinopterygii</taxon>
        <taxon>Neopterygii</taxon>
        <taxon>Teleostei</taxon>
        <taxon>Ostariophysi</taxon>
        <taxon>Siluriformes</taxon>
        <taxon>Pangasiidae</taxon>
        <taxon>Pangasianodon</taxon>
    </lineage>
</organism>
<evidence type="ECO:0000313" key="2">
    <source>
        <dbReference type="Proteomes" id="UP000327468"/>
    </source>
</evidence>
<evidence type="ECO:0000313" key="1">
    <source>
        <dbReference type="EMBL" id="KAB5549048.1"/>
    </source>
</evidence>